<organism evidence="2">
    <name type="scientific">marine metagenome</name>
    <dbReference type="NCBI Taxonomy" id="408172"/>
    <lineage>
        <taxon>unclassified sequences</taxon>
        <taxon>metagenomes</taxon>
        <taxon>ecological metagenomes</taxon>
    </lineage>
</organism>
<sequence length="162" mass="18133">MVEMKVEGLTLDPLTNMPIIILKDSTGAKALPIWVGYFEANAIALEIENISTPRPMTHDLLKNLILNMKAEVNHILVNELKDNTFYAVISVVCGDMTLSIDSRPSDAIALALRTKSPIFVEEKVIEAAKSLDLPDPDKTNTDDEKQWQDWLNKIKPEDFGKL</sequence>
<dbReference type="PROSITE" id="PS51658">
    <property type="entry name" value="BFN"/>
    <property type="match status" value="1"/>
</dbReference>
<dbReference type="InterPro" id="IPR036104">
    <property type="entry name" value="BFN_sf"/>
</dbReference>
<accession>A0A381TE54</accession>
<reference evidence="2" key="1">
    <citation type="submission" date="2018-05" db="EMBL/GenBank/DDBJ databases">
        <authorList>
            <person name="Lanie J.A."/>
            <person name="Ng W.-L."/>
            <person name="Kazmierczak K.M."/>
            <person name="Andrzejewski T.M."/>
            <person name="Davidsen T.M."/>
            <person name="Wayne K.J."/>
            <person name="Tettelin H."/>
            <person name="Glass J.I."/>
            <person name="Rusch D."/>
            <person name="Podicherti R."/>
            <person name="Tsui H.-C.T."/>
            <person name="Winkler M.E."/>
        </authorList>
    </citation>
    <scope>NUCLEOTIDE SEQUENCE</scope>
</reference>
<dbReference type="SUPFAM" id="SSF103256">
    <property type="entry name" value="Hypothetical protein TM0160"/>
    <property type="match status" value="1"/>
</dbReference>
<dbReference type="InterPro" id="IPR003729">
    <property type="entry name" value="Bi_nuclease_dom"/>
</dbReference>
<dbReference type="Pfam" id="PF02577">
    <property type="entry name" value="BFN_dom"/>
    <property type="match status" value="1"/>
</dbReference>
<dbReference type="PANTHER" id="PTHR15160">
    <property type="entry name" value="VON HIPPEL-LINDAU PROTEIN"/>
    <property type="match status" value="1"/>
</dbReference>
<gene>
    <name evidence="2" type="ORF">METZ01_LOCUS66888</name>
</gene>
<dbReference type="GO" id="GO:0004518">
    <property type="term" value="F:nuclease activity"/>
    <property type="evidence" value="ECO:0007669"/>
    <property type="project" value="InterPro"/>
</dbReference>
<dbReference type="PANTHER" id="PTHR15160:SF1">
    <property type="entry name" value="VON HIPPEL-LINDAU DISEASE TUMOR SUPPRESSOR"/>
    <property type="match status" value="1"/>
</dbReference>
<name>A0A381TE54_9ZZZZ</name>
<feature type="domain" description="BFN" evidence="1">
    <location>
        <begin position="1"/>
        <end position="132"/>
    </location>
</feature>
<dbReference type="AlphaFoldDB" id="A0A381TE54"/>
<proteinExistence type="predicted"/>
<protein>
    <recommendedName>
        <fullName evidence="1">BFN domain-containing protein</fullName>
    </recommendedName>
</protein>
<evidence type="ECO:0000313" key="2">
    <source>
        <dbReference type="EMBL" id="SVA14034.1"/>
    </source>
</evidence>
<evidence type="ECO:0000259" key="1">
    <source>
        <dbReference type="PROSITE" id="PS51658"/>
    </source>
</evidence>
<dbReference type="Gene3D" id="3.10.690.10">
    <property type="entry name" value="Bifunctional nuclease domain"/>
    <property type="match status" value="1"/>
</dbReference>
<dbReference type="EMBL" id="UINC01004398">
    <property type="protein sequence ID" value="SVA14034.1"/>
    <property type="molecule type" value="Genomic_DNA"/>
</dbReference>